<sequence length="407" mass="47014">MAAKQQALLEEAEKRDQELKEKLRNRLTYSDDDEVVADSRSRTWKPSIVAGSPPARENNKHPFSLAILSEELPKKFKYPTDMEPYDGSSDPKHHLEAFDNRMVLLNASDATKCKAFSVTFKKGHADMVQFSSPRKYQELLRPVWRFSKKLHHSEKEEGQSAVKTDRVKKEIGRKDLSREDRSRREQRSGRSYYNPLNVSLTTFLHEVSQVERIPAPREIKNNNRGDRNAYCKYHKQNDHDTEDCRDLLEFVEKGLKKEKFQEYTGRSSDRRDDRRTRHRVDSPEKSTEGKKAIKRSLPRKLCDILFRRCFDALGLTDEDLESHFDELVGFSGERVTPDGFVTLWITVGDPPHSRNTKTVDGLAYYAETNKRQRSAITPPCTFKGTTSKARKTGGSKRMSPSRPRTTS</sequence>
<keyword evidence="3" id="KW-1185">Reference proteome</keyword>
<name>A0ABU6R379_9FABA</name>
<feature type="region of interest" description="Disordered" evidence="1">
    <location>
        <begin position="30"/>
        <end position="60"/>
    </location>
</feature>
<evidence type="ECO:0000313" key="3">
    <source>
        <dbReference type="Proteomes" id="UP001341840"/>
    </source>
</evidence>
<proteinExistence type="predicted"/>
<feature type="compositionally biased region" description="Basic and acidic residues" evidence="1">
    <location>
        <begin position="261"/>
        <end position="291"/>
    </location>
</feature>
<comment type="caution">
    <text evidence="2">The sequence shown here is derived from an EMBL/GenBank/DDBJ whole genome shotgun (WGS) entry which is preliminary data.</text>
</comment>
<feature type="region of interest" description="Disordered" evidence="1">
    <location>
        <begin position="151"/>
        <end position="192"/>
    </location>
</feature>
<dbReference type="PANTHER" id="PTHR33223:SF10">
    <property type="entry name" value="AMINOTRANSFERASE-LIKE PLANT MOBILE DOMAIN-CONTAINING PROTEIN"/>
    <property type="match status" value="1"/>
</dbReference>
<feature type="compositionally biased region" description="Basic and acidic residues" evidence="1">
    <location>
        <begin position="153"/>
        <end position="188"/>
    </location>
</feature>
<evidence type="ECO:0000256" key="1">
    <source>
        <dbReference type="SAM" id="MobiDB-lite"/>
    </source>
</evidence>
<dbReference type="PANTHER" id="PTHR33223">
    <property type="entry name" value="CCHC-TYPE DOMAIN-CONTAINING PROTEIN"/>
    <property type="match status" value="1"/>
</dbReference>
<evidence type="ECO:0008006" key="4">
    <source>
        <dbReference type="Google" id="ProtNLM"/>
    </source>
</evidence>
<gene>
    <name evidence="2" type="ORF">PIB30_001529</name>
</gene>
<dbReference type="EMBL" id="JASCZI010030211">
    <property type="protein sequence ID" value="MED6118297.1"/>
    <property type="molecule type" value="Genomic_DNA"/>
</dbReference>
<feature type="region of interest" description="Disordered" evidence="1">
    <location>
        <begin position="375"/>
        <end position="407"/>
    </location>
</feature>
<protein>
    <recommendedName>
        <fullName evidence="4">Reverse transcriptase domain-containing protein</fullName>
    </recommendedName>
</protein>
<evidence type="ECO:0000313" key="2">
    <source>
        <dbReference type="EMBL" id="MED6118297.1"/>
    </source>
</evidence>
<accession>A0ABU6R379</accession>
<reference evidence="2 3" key="1">
    <citation type="journal article" date="2023" name="Plants (Basel)">
        <title>Bridging the Gap: Combining Genomics and Transcriptomics Approaches to Understand Stylosanthes scabra, an Orphan Legume from the Brazilian Caatinga.</title>
        <authorList>
            <person name="Ferreira-Neto J.R.C."/>
            <person name="da Silva M.D."/>
            <person name="Binneck E."/>
            <person name="de Melo N.F."/>
            <person name="da Silva R.H."/>
            <person name="de Melo A.L.T.M."/>
            <person name="Pandolfi V."/>
            <person name="Bustamante F.O."/>
            <person name="Brasileiro-Vidal A.C."/>
            <person name="Benko-Iseppon A.M."/>
        </authorList>
    </citation>
    <scope>NUCLEOTIDE SEQUENCE [LARGE SCALE GENOMIC DNA]</scope>
    <source>
        <tissue evidence="2">Leaves</tissue>
    </source>
</reference>
<organism evidence="2 3">
    <name type="scientific">Stylosanthes scabra</name>
    <dbReference type="NCBI Taxonomy" id="79078"/>
    <lineage>
        <taxon>Eukaryota</taxon>
        <taxon>Viridiplantae</taxon>
        <taxon>Streptophyta</taxon>
        <taxon>Embryophyta</taxon>
        <taxon>Tracheophyta</taxon>
        <taxon>Spermatophyta</taxon>
        <taxon>Magnoliopsida</taxon>
        <taxon>eudicotyledons</taxon>
        <taxon>Gunneridae</taxon>
        <taxon>Pentapetalae</taxon>
        <taxon>rosids</taxon>
        <taxon>fabids</taxon>
        <taxon>Fabales</taxon>
        <taxon>Fabaceae</taxon>
        <taxon>Papilionoideae</taxon>
        <taxon>50 kb inversion clade</taxon>
        <taxon>dalbergioids sensu lato</taxon>
        <taxon>Dalbergieae</taxon>
        <taxon>Pterocarpus clade</taxon>
        <taxon>Stylosanthes</taxon>
    </lineage>
</organism>
<dbReference type="Proteomes" id="UP001341840">
    <property type="component" value="Unassembled WGS sequence"/>
</dbReference>
<feature type="region of interest" description="Disordered" evidence="1">
    <location>
        <begin position="261"/>
        <end position="292"/>
    </location>
</feature>